<dbReference type="PANTHER" id="PTHR43640">
    <property type="entry name" value="OS07G0260300 PROTEIN"/>
    <property type="match status" value="1"/>
</dbReference>
<dbReference type="SUPFAM" id="SSF52833">
    <property type="entry name" value="Thioredoxin-like"/>
    <property type="match status" value="1"/>
</dbReference>
<gene>
    <name evidence="2" type="ORF">JEM65_11315</name>
</gene>
<organism evidence="2 3">
    <name type="scientific">Gelidibacter salicanalis</name>
    <dbReference type="NCBI Taxonomy" id="291193"/>
    <lineage>
        <taxon>Bacteria</taxon>
        <taxon>Pseudomonadati</taxon>
        <taxon>Bacteroidota</taxon>
        <taxon>Flavobacteriia</taxon>
        <taxon>Flavobacteriales</taxon>
        <taxon>Flavobacteriaceae</taxon>
        <taxon>Gelidibacter</taxon>
    </lineage>
</organism>
<evidence type="ECO:0000313" key="3">
    <source>
        <dbReference type="Proteomes" id="UP000662373"/>
    </source>
</evidence>
<dbReference type="GO" id="GO:0016209">
    <property type="term" value="F:antioxidant activity"/>
    <property type="evidence" value="ECO:0007669"/>
    <property type="project" value="InterPro"/>
</dbReference>
<dbReference type="Gene3D" id="3.40.30.10">
    <property type="entry name" value="Glutaredoxin"/>
    <property type="match status" value="1"/>
</dbReference>
<comment type="caution">
    <text evidence="2">The sequence shown here is derived from an EMBL/GenBank/DDBJ whole genome shotgun (WGS) entry which is preliminary data.</text>
</comment>
<dbReference type="PANTHER" id="PTHR43640:SF1">
    <property type="entry name" value="THIOREDOXIN-DEPENDENT PEROXIREDOXIN"/>
    <property type="match status" value="1"/>
</dbReference>
<dbReference type="InterPro" id="IPR036249">
    <property type="entry name" value="Thioredoxin-like_sf"/>
</dbReference>
<dbReference type="Pfam" id="PF00578">
    <property type="entry name" value="AhpC-TSA"/>
    <property type="match status" value="1"/>
</dbReference>
<evidence type="ECO:0000313" key="2">
    <source>
        <dbReference type="EMBL" id="MBJ7881233.1"/>
    </source>
</evidence>
<dbReference type="InterPro" id="IPR000866">
    <property type="entry name" value="AhpC/TSA"/>
</dbReference>
<dbReference type="CDD" id="cd02969">
    <property type="entry name" value="PRX_like1"/>
    <property type="match status" value="1"/>
</dbReference>
<proteinExistence type="predicted"/>
<dbReference type="InterPro" id="IPR047262">
    <property type="entry name" value="PRX-like1"/>
</dbReference>
<dbReference type="AlphaFoldDB" id="A0A934NIJ5"/>
<dbReference type="PROSITE" id="PS51352">
    <property type="entry name" value="THIOREDOXIN_2"/>
    <property type="match status" value="1"/>
</dbReference>
<dbReference type="GO" id="GO:0016491">
    <property type="term" value="F:oxidoreductase activity"/>
    <property type="evidence" value="ECO:0007669"/>
    <property type="project" value="InterPro"/>
</dbReference>
<dbReference type="RefSeq" id="WP_199599483.1">
    <property type="nucleotide sequence ID" value="NZ_JAEHJZ010000026.1"/>
</dbReference>
<keyword evidence="3" id="KW-1185">Reference proteome</keyword>
<feature type="domain" description="Thioredoxin" evidence="1">
    <location>
        <begin position="9"/>
        <end position="165"/>
    </location>
</feature>
<sequence length="192" mass="21395">MAQTASNMLPLGTKAPDFRLLDTVSGKKRSLDACKGLKGTVIMFICNHCPYVKHVNARLSKLAKEYKSKGIEFIAISSNDVVSYPQDGPDLMKKNAIDEGFIFPYLYDQTQSIAKAYSAACTPDFYLFDANLELFYRGQLDSSRPSNEIPVTGEDLSNALNLLLNNQQPPQDQKPSLGCNIKWRNENKHVGQ</sequence>
<protein>
    <submittedName>
        <fullName evidence="2">Thioredoxin family protein</fullName>
    </submittedName>
</protein>
<reference evidence="2 3" key="1">
    <citation type="submission" date="2020-09" db="EMBL/GenBank/DDBJ databases">
        <title>Draft genome of Gelidibacter salicanalis PAMC21136.</title>
        <authorList>
            <person name="Park H."/>
        </authorList>
    </citation>
    <scope>NUCLEOTIDE SEQUENCE [LARGE SCALE GENOMIC DNA]</scope>
    <source>
        <strain evidence="2 3">PAMC21136</strain>
    </source>
</reference>
<name>A0A934NIJ5_9FLAO</name>
<evidence type="ECO:0000259" key="1">
    <source>
        <dbReference type="PROSITE" id="PS51352"/>
    </source>
</evidence>
<dbReference type="EMBL" id="JAEHJZ010000026">
    <property type="protein sequence ID" value="MBJ7881233.1"/>
    <property type="molecule type" value="Genomic_DNA"/>
</dbReference>
<dbReference type="InterPro" id="IPR013766">
    <property type="entry name" value="Thioredoxin_domain"/>
</dbReference>
<accession>A0A934NIJ5</accession>
<dbReference type="Proteomes" id="UP000662373">
    <property type="component" value="Unassembled WGS sequence"/>
</dbReference>